<gene>
    <name evidence="1" type="ORF">JBS370_LOCUS6528</name>
</gene>
<protein>
    <submittedName>
        <fullName evidence="1">Uncharacterized protein</fullName>
    </submittedName>
</protein>
<evidence type="ECO:0000313" key="1">
    <source>
        <dbReference type="EMBL" id="CAF3654201.1"/>
    </source>
</evidence>
<dbReference type="Gene3D" id="3.30.559.30">
    <property type="entry name" value="Nonribosomal peptide synthetase, condensation domain"/>
    <property type="match status" value="1"/>
</dbReference>
<dbReference type="EMBL" id="CAJOBD010000363">
    <property type="protein sequence ID" value="CAF3654201.1"/>
    <property type="molecule type" value="Genomic_DNA"/>
</dbReference>
<dbReference type="SUPFAM" id="SSF56801">
    <property type="entry name" value="Acetyl-CoA synthetase-like"/>
    <property type="match status" value="1"/>
</dbReference>
<reference evidence="1" key="1">
    <citation type="submission" date="2021-02" db="EMBL/GenBank/DDBJ databases">
        <authorList>
            <person name="Nowell W R."/>
        </authorList>
    </citation>
    <scope>NUCLEOTIDE SEQUENCE</scope>
</reference>
<dbReference type="InterPro" id="IPR023213">
    <property type="entry name" value="CAT-like_dom_sf"/>
</dbReference>
<dbReference type="Proteomes" id="UP000663836">
    <property type="component" value="Unassembled WGS sequence"/>
</dbReference>
<dbReference type="AlphaFoldDB" id="A0A818RB97"/>
<evidence type="ECO:0000313" key="2">
    <source>
        <dbReference type="Proteomes" id="UP000663836"/>
    </source>
</evidence>
<organism evidence="1 2">
    <name type="scientific">Rotaria sordida</name>
    <dbReference type="NCBI Taxonomy" id="392033"/>
    <lineage>
        <taxon>Eukaryota</taxon>
        <taxon>Metazoa</taxon>
        <taxon>Spiralia</taxon>
        <taxon>Gnathifera</taxon>
        <taxon>Rotifera</taxon>
        <taxon>Eurotatoria</taxon>
        <taxon>Bdelloidea</taxon>
        <taxon>Philodinida</taxon>
        <taxon>Philodinidae</taxon>
        <taxon>Rotaria</taxon>
    </lineage>
</organism>
<accession>A0A818RB97</accession>
<name>A0A818RB97_9BILA</name>
<sequence>MKACDLVRYNTRDEFVYAGRADFQIKVCGQQVEPAEIENIVMNWSSDNIILFNSHSIGIDGSSINIFTNDLRQTLTMQALCNNNEDNITYLDYAQYERLQDWSNARQYWNNILAILDNLIDQQNSFIRSSKDYTLIFGLDHDLVINLNYSTSQ</sequence>
<dbReference type="Gene3D" id="3.30.559.10">
    <property type="entry name" value="Chloramphenicol acetyltransferase-like domain"/>
    <property type="match status" value="1"/>
</dbReference>
<comment type="caution">
    <text evidence="1">The sequence shown here is derived from an EMBL/GenBank/DDBJ whole genome shotgun (WGS) entry which is preliminary data.</text>
</comment>
<proteinExistence type="predicted"/>